<keyword evidence="4 8" id="KW-0067">ATP-binding</keyword>
<reference evidence="8 9" key="1">
    <citation type="submission" date="2019-02" db="EMBL/GenBank/DDBJ databases">
        <title>Polymorphobacter sp. isolated from the lake at the Tibet of China.</title>
        <authorList>
            <person name="Li A."/>
        </authorList>
    </citation>
    <scope>NUCLEOTIDE SEQUENCE [LARGE SCALE GENOMIC DNA]</scope>
    <source>
        <strain evidence="8 9">DJ1R-1</strain>
    </source>
</reference>
<dbReference type="SUPFAM" id="SSF52540">
    <property type="entry name" value="P-loop containing nucleoside triphosphate hydrolases"/>
    <property type="match status" value="1"/>
</dbReference>
<evidence type="ECO:0000313" key="8">
    <source>
        <dbReference type="EMBL" id="TFU01127.1"/>
    </source>
</evidence>
<proteinExistence type="predicted"/>
<dbReference type="Pfam" id="PF00005">
    <property type="entry name" value="ABC_tran"/>
    <property type="match status" value="1"/>
</dbReference>
<dbReference type="InterPro" id="IPR027417">
    <property type="entry name" value="P-loop_NTPase"/>
</dbReference>
<dbReference type="GO" id="GO:0017004">
    <property type="term" value="P:cytochrome complex assembly"/>
    <property type="evidence" value="ECO:0007669"/>
    <property type="project" value="UniProtKB-KW"/>
</dbReference>
<evidence type="ECO:0000256" key="5">
    <source>
        <dbReference type="ARBA" id="ARBA00022967"/>
    </source>
</evidence>
<evidence type="ECO:0000256" key="4">
    <source>
        <dbReference type="ARBA" id="ARBA00022840"/>
    </source>
</evidence>
<dbReference type="RefSeq" id="WP_135246631.1">
    <property type="nucleotide sequence ID" value="NZ_SIHO01000003.1"/>
</dbReference>
<sequence length="193" mass="20118">MNTAPALIVEGLACARGGRLLFEGLDLRVEAGGAVQIEGRNGAGKSSLLRMLAGLLRPVAGRIDNPFRIGWAGHELALKPNMRLRDELTHWARLDGQSAAAVDAALAAFDLLPLAELPVGVLSSGQKHRAVLARAHASGAELWLLDEPGVGLDAASLDRLATAMRAHRANGGLVIAATHGDIGLDAPQKLMLA</sequence>
<evidence type="ECO:0000256" key="3">
    <source>
        <dbReference type="ARBA" id="ARBA00022748"/>
    </source>
</evidence>
<evidence type="ECO:0000256" key="6">
    <source>
        <dbReference type="ARBA" id="ARBA00023136"/>
    </source>
</evidence>
<comment type="caution">
    <text evidence="8">The sequence shown here is derived from an EMBL/GenBank/DDBJ whole genome shotgun (WGS) entry which is preliminary data.</text>
</comment>
<dbReference type="PROSITE" id="PS50893">
    <property type="entry name" value="ABC_TRANSPORTER_2"/>
    <property type="match status" value="1"/>
</dbReference>
<evidence type="ECO:0000256" key="1">
    <source>
        <dbReference type="ARBA" id="ARBA00022448"/>
    </source>
</evidence>
<keyword evidence="5" id="KW-1278">Translocase</keyword>
<dbReference type="InterPro" id="IPR005895">
    <property type="entry name" value="ABC_transptr_haem_export_CcmA"/>
</dbReference>
<dbReference type="PANTHER" id="PTHR43499">
    <property type="entry name" value="ABC TRANSPORTER I FAMILY MEMBER 1"/>
    <property type="match status" value="1"/>
</dbReference>
<evidence type="ECO:0000256" key="2">
    <source>
        <dbReference type="ARBA" id="ARBA00022741"/>
    </source>
</evidence>
<dbReference type="SMART" id="SM00382">
    <property type="entry name" value="AAA"/>
    <property type="match status" value="1"/>
</dbReference>
<dbReference type="Gene3D" id="3.40.50.300">
    <property type="entry name" value="P-loop containing nucleotide triphosphate hydrolases"/>
    <property type="match status" value="1"/>
</dbReference>
<gene>
    <name evidence="8" type="primary">ccmA</name>
    <name evidence="8" type="ORF">EUV02_12515</name>
</gene>
<name>A0A4Y9EKM8_9SPHN</name>
<evidence type="ECO:0000259" key="7">
    <source>
        <dbReference type="PROSITE" id="PS50893"/>
    </source>
</evidence>
<dbReference type="InterPro" id="IPR003593">
    <property type="entry name" value="AAA+_ATPase"/>
</dbReference>
<evidence type="ECO:0000313" key="9">
    <source>
        <dbReference type="Proteomes" id="UP000297737"/>
    </source>
</evidence>
<dbReference type="NCBIfam" id="TIGR01189">
    <property type="entry name" value="ccmA"/>
    <property type="match status" value="1"/>
</dbReference>
<dbReference type="OrthoDB" id="9800654at2"/>
<dbReference type="GO" id="GO:0005524">
    <property type="term" value="F:ATP binding"/>
    <property type="evidence" value="ECO:0007669"/>
    <property type="project" value="UniProtKB-KW"/>
</dbReference>
<dbReference type="InterPro" id="IPR003439">
    <property type="entry name" value="ABC_transporter-like_ATP-bd"/>
</dbReference>
<feature type="domain" description="ABC transporter" evidence="7">
    <location>
        <begin position="7"/>
        <end position="192"/>
    </location>
</feature>
<keyword evidence="6" id="KW-0472">Membrane</keyword>
<dbReference type="PANTHER" id="PTHR43499:SF1">
    <property type="entry name" value="ABC TRANSPORTER I FAMILY MEMBER 1"/>
    <property type="match status" value="1"/>
</dbReference>
<dbReference type="AlphaFoldDB" id="A0A4Y9EKM8"/>
<protein>
    <submittedName>
        <fullName evidence="8">Heme ABC exporter ATP-binding protein CcmA</fullName>
    </submittedName>
</protein>
<dbReference type="Proteomes" id="UP000297737">
    <property type="component" value="Unassembled WGS sequence"/>
</dbReference>
<keyword evidence="1" id="KW-0813">Transport</keyword>
<keyword evidence="2" id="KW-0547">Nucleotide-binding</keyword>
<dbReference type="GO" id="GO:0022857">
    <property type="term" value="F:transmembrane transporter activity"/>
    <property type="evidence" value="ECO:0007669"/>
    <property type="project" value="InterPro"/>
</dbReference>
<dbReference type="GO" id="GO:0016887">
    <property type="term" value="F:ATP hydrolysis activity"/>
    <property type="evidence" value="ECO:0007669"/>
    <property type="project" value="InterPro"/>
</dbReference>
<dbReference type="EMBL" id="SIHO01000003">
    <property type="protein sequence ID" value="TFU01127.1"/>
    <property type="molecule type" value="Genomic_DNA"/>
</dbReference>
<keyword evidence="3" id="KW-0201">Cytochrome c-type biogenesis</keyword>
<keyword evidence="9" id="KW-1185">Reference proteome</keyword>
<organism evidence="8 9">
    <name type="scientific">Glacieibacterium arshaanense</name>
    <dbReference type="NCBI Taxonomy" id="2511025"/>
    <lineage>
        <taxon>Bacteria</taxon>
        <taxon>Pseudomonadati</taxon>
        <taxon>Pseudomonadota</taxon>
        <taxon>Alphaproteobacteria</taxon>
        <taxon>Sphingomonadales</taxon>
        <taxon>Sphingosinicellaceae</taxon>
        <taxon>Glacieibacterium</taxon>
    </lineage>
</organism>
<accession>A0A4Y9EKM8</accession>